<dbReference type="OrthoDB" id="9790106at2"/>
<dbReference type="AlphaFoldDB" id="E3CVH2"/>
<dbReference type="Proteomes" id="UP000005096">
    <property type="component" value="Chromosome"/>
</dbReference>
<dbReference type="InterPro" id="IPR025524">
    <property type="entry name" value="DUF4412"/>
</dbReference>
<dbReference type="HOGENOM" id="CLU_108058_0_0_0"/>
<evidence type="ECO:0000313" key="3">
    <source>
        <dbReference type="EMBL" id="EFQ23228.1"/>
    </source>
</evidence>
<protein>
    <recommendedName>
        <fullName evidence="2">DUF4412 domain-containing protein</fullName>
    </recommendedName>
</protein>
<gene>
    <name evidence="3" type="ORF">Apau_0800</name>
</gene>
<accession>E3CVH2</accession>
<keyword evidence="1" id="KW-0732">Signal</keyword>
<name>E3CVH2_9BACT</name>
<dbReference type="RefSeq" id="WP_006300396.1">
    <property type="nucleotide sequence ID" value="NZ_CM001022.1"/>
</dbReference>
<dbReference type="Pfam" id="PF14371">
    <property type="entry name" value="DUF4412"/>
    <property type="match status" value="1"/>
</dbReference>
<dbReference type="eggNOG" id="COG3026">
    <property type="taxonomic scope" value="Bacteria"/>
</dbReference>
<feature type="chain" id="PRO_5003168102" description="DUF4412 domain-containing protein" evidence="1">
    <location>
        <begin position="29"/>
        <end position="195"/>
    </location>
</feature>
<evidence type="ECO:0000256" key="1">
    <source>
        <dbReference type="SAM" id="SignalP"/>
    </source>
</evidence>
<dbReference type="STRING" id="584708.Apau_0800"/>
<dbReference type="EMBL" id="CM001022">
    <property type="protein sequence ID" value="EFQ23228.1"/>
    <property type="molecule type" value="Genomic_DNA"/>
</dbReference>
<evidence type="ECO:0000259" key="2">
    <source>
        <dbReference type="Pfam" id="PF14371"/>
    </source>
</evidence>
<dbReference type="PaxDb" id="584708-Apau_0800"/>
<dbReference type="Gene3D" id="2.50.20.10">
    <property type="entry name" value="Lipoprotein localisation LolA/LolB/LppX"/>
    <property type="match status" value="1"/>
</dbReference>
<evidence type="ECO:0000313" key="4">
    <source>
        <dbReference type="Proteomes" id="UP000005096"/>
    </source>
</evidence>
<proteinExistence type="predicted"/>
<feature type="domain" description="DUF4412" evidence="2">
    <location>
        <begin position="63"/>
        <end position="135"/>
    </location>
</feature>
<feature type="signal peptide" evidence="1">
    <location>
        <begin position="1"/>
        <end position="28"/>
    </location>
</feature>
<organism evidence="3 4">
    <name type="scientific">Aminomonas paucivorans DSM 12260</name>
    <dbReference type="NCBI Taxonomy" id="584708"/>
    <lineage>
        <taxon>Bacteria</taxon>
        <taxon>Thermotogati</taxon>
        <taxon>Synergistota</taxon>
        <taxon>Synergistia</taxon>
        <taxon>Synergistales</taxon>
        <taxon>Synergistaceae</taxon>
        <taxon>Aminomonas</taxon>
    </lineage>
</organism>
<keyword evidence="4" id="KW-1185">Reference proteome</keyword>
<sequence>MTIRTAFQNLCRFFAVAALLALSVPAWAVAPAPTQYRADVVSKGSGETTSYRFYSGDRMFRMDTQEAQVITRLDRRLVWIVQPGEKMYMEQPFRPEKANPLVAQQDEGVSVNRQKMGAEVVNGVATEKWKVTVQSAKGGTQTFLQWIDPKTGIAMRTADPAGKWSQELKNLQVGPQPAGLFEVPKGYQKMTVPGM</sequence>
<reference evidence="3 4" key="1">
    <citation type="journal article" date="2010" name="Stand. Genomic Sci.">
        <title>Non-contiguous finished genome sequence of Aminomonas paucivorans type strain (GLU-3).</title>
        <authorList>
            <person name="Pitluck S."/>
            <person name="Yasawong M."/>
            <person name="Held B."/>
            <person name="Lapidus A."/>
            <person name="Nolan M."/>
            <person name="Copeland A."/>
            <person name="Lucas S."/>
            <person name="Del Rio T.G."/>
            <person name="Tice H."/>
            <person name="Cheng J.F."/>
            <person name="Chertkov O."/>
            <person name="Goodwin L."/>
            <person name="Tapia R."/>
            <person name="Han C."/>
            <person name="Liolios K."/>
            <person name="Ivanova N."/>
            <person name="Mavromatis K."/>
            <person name="Ovchinnikova G."/>
            <person name="Pati A."/>
            <person name="Chen A."/>
            <person name="Palaniappan K."/>
            <person name="Land M."/>
            <person name="Hauser L."/>
            <person name="Chang Y.J."/>
            <person name="Jeffries C.D."/>
            <person name="Pukall R."/>
            <person name="Spring S."/>
            <person name="Rohde M."/>
            <person name="Sikorski J."/>
            <person name="Goker M."/>
            <person name="Woyke T."/>
            <person name="Bristow J."/>
            <person name="Eisen J.A."/>
            <person name="Markowitz V."/>
            <person name="Hugenholtz P."/>
            <person name="Kyrpides N.C."/>
            <person name="Klenk H.P."/>
        </authorList>
    </citation>
    <scope>NUCLEOTIDE SEQUENCE [LARGE SCALE GENOMIC DNA]</scope>
    <source>
        <strain evidence="3 4">DSM 12260</strain>
    </source>
</reference>